<evidence type="ECO:0000313" key="1">
    <source>
        <dbReference type="EMBL" id="EEF88198.1"/>
    </source>
</evidence>
<name>E2NIS3_9BACE</name>
<dbReference type="EMBL" id="ACCH01000320">
    <property type="protein sequence ID" value="EEF88198.1"/>
    <property type="molecule type" value="Genomic_DNA"/>
</dbReference>
<dbReference type="HOGENOM" id="CLU_2931361_0_0_10"/>
<dbReference type="Proteomes" id="UP000003711">
    <property type="component" value="Unassembled WGS sequence"/>
</dbReference>
<accession>E2NIS3</accession>
<comment type="caution">
    <text evidence="1">The sequence shown here is derived from an EMBL/GenBank/DDBJ whole genome shotgun (WGS) entry which is preliminary data.</text>
</comment>
<sequence length="60" mass="5649">MGVAQVDAEVGAAGGRDVDVKIWVGGGVSVGEGAEVATQLQSGGAEAGGVGAVAERPISV</sequence>
<gene>
    <name evidence="1" type="ORF">BACCELL_04209</name>
</gene>
<reference evidence="1 2" key="2">
    <citation type="submission" date="2009-01" db="EMBL/GenBank/DDBJ databases">
        <title>Draft genome sequence of Bacteroides cellulosilyticus (DSM 14838).</title>
        <authorList>
            <person name="Sudarsanam P."/>
            <person name="Ley R."/>
            <person name="Guruge J."/>
            <person name="Turnbaugh P.J."/>
            <person name="Mahowald M."/>
            <person name="Liep D."/>
            <person name="Gordon J."/>
        </authorList>
    </citation>
    <scope>NUCLEOTIDE SEQUENCE [LARGE SCALE GENOMIC DNA]</scope>
    <source>
        <strain evidence="1 2">DSM 14838</strain>
    </source>
</reference>
<organism evidence="1 2">
    <name type="scientific">Bacteroides cellulosilyticus DSM 14838</name>
    <dbReference type="NCBI Taxonomy" id="537012"/>
    <lineage>
        <taxon>Bacteria</taxon>
        <taxon>Pseudomonadati</taxon>
        <taxon>Bacteroidota</taxon>
        <taxon>Bacteroidia</taxon>
        <taxon>Bacteroidales</taxon>
        <taxon>Bacteroidaceae</taxon>
        <taxon>Bacteroides</taxon>
    </lineage>
</organism>
<evidence type="ECO:0000313" key="2">
    <source>
        <dbReference type="Proteomes" id="UP000003711"/>
    </source>
</evidence>
<protein>
    <submittedName>
        <fullName evidence="1">Uncharacterized protein</fullName>
    </submittedName>
</protein>
<reference evidence="1 2" key="1">
    <citation type="submission" date="2008-12" db="EMBL/GenBank/DDBJ databases">
        <authorList>
            <person name="Fulton L."/>
            <person name="Clifton S."/>
            <person name="Fulton B."/>
            <person name="Xu J."/>
            <person name="Minx P."/>
            <person name="Pepin K.H."/>
            <person name="Johnson M."/>
            <person name="Bhonagiri V."/>
            <person name="Nash W.E."/>
            <person name="Mardis E.R."/>
            <person name="Wilson R.K."/>
        </authorList>
    </citation>
    <scope>NUCLEOTIDE SEQUENCE [LARGE SCALE GENOMIC DNA]</scope>
    <source>
        <strain evidence="1 2">DSM 14838</strain>
    </source>
</reference>
<dbReference type="AlphaFoldDB" id="E2NIS3"/>
<proteinExistence type="predicted"/>